<dbReference type="Pfam" id="PF13460">
    <property type="entry name" value="NAD_binding_10"/>
    <property type="match status" value="1"/>
</dbReference>
<evidence type="ECO:0000313" key="2">
    <source>
        <dbReference type="EMBL" id="USS90324.1"/>
    </source>
</evidence>
<dbReference type="Proteomes" id="UP001056164">
    <property type="component" value="Chromosome"/>
</dbReference>
<reference evidence="2" key="1">
    <citation type="submission" date="2022-05" db="EMBL/GenBank/DDBJ databases">
        <authorList>
            <person name="Oliphant S.A."/>
            <person name="Watson-Haigh N.S."/>
            <person name="Sumby K.M."/>
            <person name="Gardner J.M."/>
            <person name="Jiranek V."/>
        </authorList>
    </citation>
    <scope>NUCLEOTIDE SEQUENCE</scope>
    <source>
        <strain evidence="2">KI4_A6</strain>
    </source>
</reference>
<dbReference type="Gene3D" id="3.90.25.10">
    <property type="entry name" value="UDP-galactose 4-epimerase, domain 1"/>
    <property type="match status" value="1"/>
</dbReference>
<keyword evidence="3" id="KW-1185">Reference proteome</keyword>
<dbReference type="Gene3D" id="3.40.50.720">
    <property type="entry name" value="NAD(P)-binding Rossmann-like Domain"/>
    <property type="match status" value="1"/>
</dbReference>
<dbReference type="InterPro" id="IPR036291">
    <property type="entry name" value="NAD(P)-bd_dom_sf"/>
</dbReference>
<gene>
    <name evidence="2" type="ORF">M3M37_05635</name>
</gene>
<dbReference type="PANTHER" id="PTHR47129">
    <property type="entry name" value="QUINONE OXIDOREDUCTASE 2"/>
    <property type="match status" value="1"/>
</dbReference>
<dbReference type="SUPFAM" id="SSF51735">
    <property type="entry name" value="NAD(P)-binding Rossmann-fold domains"/>
    <property type="match status" value="1"/>
</dbReference>
<proteinExistence type="predicted"/>
<evidence type="ECO:0000259" key="1">
    <source>
        <dbReference type="Pfam" id="PF13460"/>
    </source>
</evidence>
<dbReference type="EMBL" id="CP097121">
    <property type="protein sequence ID" value="USS90324.1"/>
    <property type="molecule type" value="Genomic_DNA"/>
</dbReference>
<accession>A0ABY5BUZ1</accession>
<name>A0ABY5BUZ1_9LACO</name>
<dbReference type="PANTHER" id="PTHR47129:SF1">
    <property type="entry name" value="NMRA-LIKE DOMAIN-CONTAINING PROTEIN"/>
    <property type="match status" value="1"/>
</dbReference>
<feature type="domain" description="NAD(P)-binding" evidence="1">
    <location>
        <begin position="8"/>
        <end position="161"/>
    </location>
</feature>
<dbReference type="InterPro" id="IPR052718">
    <property type="entry name" value="NmrA-type_oxidoreductase"/>
</dbReference>
<dbReference type="InterPro" id="IPR016040">
    <property type="entry name" value="NAD(P)-bd_dom"/>
</dbReference>
<sequence length="315" mass="35228">MKYAVTAATGRFGQLVVNHLLTRVSFRDIVIIARNLDKAHQLYPAYLDIRQGDYDDPASLQAALADVDRVLLISSHPNEAVPRITQHKNVVQAAVQNHVHWLGYTSFFHADRCQNPLAADHLATEQFIAQTNLPHSFLRNNWYLNNEFPALQAALQQKEPVVTTAGNQTIGWAAEHYYAEAAANFLSNPEDELKSSYELTGVFHTYEELVKAVRTVTGQDVQLQQLTPAEYQAWLQQQNLDGATQQFLINCQVLMSSGALGPQVAEQTVEMGMSHEAIAKRRAQYQDLPQALGRPLPSLTEQVRDMLAPKPGYLL</sequence>
<dbReference type="RefSeq" id="WP_252794822.1">
    <property type="nucleotide sequence ID" value="NZ_CP097121.1"/>
</dbReference>
<evidence type="ECO:0000313" key="3">
    <source>
        <dbReference type="Proteomes" id="UP001056164"/>
    </source>
</evidence>
<organism evidence="2 3">
    <name type="scientific">Fructilactobacillus carniphilus</name>
    <dbReference type="NCBI Taxonomy" id="2940297"/>
    <lineage>
        <taxon>Bacteria</taxon>
        <taxon>Bacillati</taxon>
        <taxon>Bacillota</taxon>
        <taxon>Bacilli</taxon>
        <taxon>Lactobacillales</taxon>
        <taxon>Lactobacillaceae</taxon>
        <taxon>Fructilactobacillus</taxon>
    </lineage>
</organism>
<protein>
    <submittedName>
        <fullName evidence="2">NAD(P)H-binding protein</fullName>
    </submittedName>
</protein>